<protein>
    <submittedName>
        <fullName evidence="1">Uncharacterized protein</fullName>
    </submittedName>
</protein>
<reference evidence="1" key="1">
    <citation type="submission" date="2023-05" db="EMBL/GenBank/DDBJ databases">
        <authorList>
            <person name="Stuckert A."/>
        </authorList>
    </citation>
    <scope>NUCLEOTIDE SEQUENCE</scope>
</reference>
<feature type="non-terminal residue" evidence="1">
    <location>
        <position position="54"/>
    </location>
</feature>
<evidence type="ECO:0000313" key="2">
    <source>
        <dbReference type="Proteomes" id="UP001162483"/>
    </source>
</evidence>
<comment type="caution">
    <text evidence="1">The sequence shown here is derived from an EMBL/GenBank/DDBJ whole genome shotgun (WGS) entry which is preliminary data.</text>
</comment>
<dbReference type="Proteomes" id="UP001162483">
    <property type="component" value="Unassembled WGS sequence"/>
</dbReference>
<dbReference type="EMBL" id="CATNWA010006848">
    <property type="protein sequence ID" value="CAI9552952.1"/>
    <property type="molecule type" value="Genomic_DNA"/>
</dbReference>
<sequence>MSSTVPIVRTDHPCPELSLLCTQTTLVMSCPCYTPRLPLLEPPHSVPGYAVSEL</sequence>
<accession>A0ABN9BZU9</accession>
<keyword evidence="2" id="KW-1185">Reference proteome</keyword>
<proteinExistence type="predicted"/>
<name>A0ABN9BZU9_9NEOB</name>
<gene>
    <name evidence="1" type="ORF">SPARVUS_LOCUS3961383</name>
</gene>
<evidence type="ECO:0000313" key="1">
    <source>
        <dbReference type="EMBL" id="CAI9552952.1"/>
    </source>
</evidence>
<organism evidence="1 2">
    <name type="scientific">Staurois parvus</name>
    <dbReference type="NCBI Taxonomy" id="386267"/>
    <lineage>
        <taxon>Eukaryota</taxon>
        <taxon>Metazoa</taxon>
        <taxon>Chordata</taxon>
        <taxon>Craniata</taxon>
        <taxon>Vertebrata</taxon>
        <taxon>Euteleostomi</taxon>
        <taxon>Amphibia</taxon>
        <taxon>Batrachia</taxon>
        <taxon>Anura</taxon>
        <taxon>Neobatrachia</taxon>
        <taxon>Ranoidea</taxon>
        <taxon>Ranidae</taxon>
        <taxon>Staurois</taxon>
    </lineage>
</organism>